<evidence type="ECO:0000256" key="1">
    <source>
        <dbReference type="SAM" id="SignalP"/>
    </source>
</evidence>
<organism evidence="2">
    <name type="scientific">Glyptapanteles indiensis</name>
    <name type="common">Parasitoid wasp</name>
    <dbReference type="NCBI Taxonomy" id="92994"/>
    <lineage>
        <taxon>Eukaryota</taxon>
        <taxon>Metazoa</taxon>
        <taxon>Ecdysozoa</taxon>
        <taxon>Arthropoda</taxon>
        <taxon>Hexapoda</taxon>
        <taxon>Insecta</taxon>
        <taxon>Pterygota</taxon>
        <taxon>Neoptera</taxon>
        <taxon>Endopterygota</taxon>
        <taxon>Hymenoptera</taxon>
        <taxon>Apocrita</taxon>
        <taxon>Ichneumonoidea</taxon>
        <taxon>Braconidae</taxon>
        <taxon>Microgastrinae</taxon>
        <taxon>Glyptapanteles</taxon>
    </lineage>
</organism>
<proteinExistence type="predicted"/>
<evidence type="ECO:0000313" key="2">
    <source>
        <dbReference type="EMBL" id="ABK57051.1"/>
    </source>
</evidence>
<keyword evidence="1" id="KW-0732">Signal</keyword>
<sequence>MFSKVVVFVLATLIGTILGAASPTTQVDKEKRQVVQYLNCSVLTGNRIVISNTEFNDIESPCRINVSEIVLNNNVFPTFEKQFDISAENVTIINNLFYGSQQDHRIVGNQINLSRNIYAGQHQIHEVAGTSVMVAVNLYDGDYQVVKLMGNTIMEAGNKHTGNLVSHNLTAVTTEELFKEYSFELPSYLKNTVLESKAAMVTDNEFGGTHTNSLPSGSIVKYLLRVFSGLKIFRNFDAPILRQMSELYDQNV</sequence>
<feature type="signal peptide" evidence="1">
    <location>
        <begin position="1"/>
        <end position="19"/>
    </location>
</feature>
<dbReference type="AlphaFoldDB" id="A0JCY6"/>
<name>A0JCY6_GLYIN</name>
<accession>A0JCY6</accession>
<reference evidence="2" key="1">
    <citation type="submission" date="2007-01" db="EMBL/GenBank/DDBJ databases">
        <title>Direct Submission.</title>
        <authorList>
            <person name="Desjardins C.A."/>
            <person name="Gundersen-Rindal D.E."/>
            <person name="Hostetler J.B."/>
            <person name="Tallon L.J."/>
            <person name="Utterback T.R."/>
            <person name="Fuester R.W."/>
            <person name="Schatz M.C."/>
            <person name="Pedroni M.J."/>
            <person name="Fadrosh D.W."/>
            <person name="Haas B.J."/>
            <person name="Toms B.S."/>
            <person name="Chen D."/>
            <person name="Nene V."/>
        </authorList>
    </citation>
    <scope>NUCLEOTIDE SEQUENCE</scope>
</reference>
<gene>
    <name evidence="2" type="ORF">GIP_L1_00650</name>
</gene>
<protein>
    <submittedName>
        <fullName evidence="2">EP1-like protein</fullName>
    </submittedName>
</protein>
<dbReference type="EMBL" id="AC191960">
    <property type="protein sequence ID" value="ABK57051.1"/>
    <property type="molecule type" value="Genomic_DNA"/>
</dbReference>
<feature type="chain" id="PRO_5002624837" evidence="1">
    <location>
        <begin position="20"/>
        <end position="252"/>
    </location>
</feature>